<dbReference type="CDD" id="cd00077">
    <property type="entry name" value="HDc"/>
    <property type="match status" value="1"/>
</dbReference>
<dbReference type="EMBL" id="CP002623">
    <property type="protein sequence ID" value="AEI95805.1"/>
    <property type="molecule type" value="Genomic_DNA"/>
</dbReference>
<dbReference type="Gene3D" id="1.10.3210.50">
    <property type="match status" value="1"/>
</dbReference>
<dbReference type="OrthoDB" id="9797344at2"/>
<accession>F7ZDM0</accession>
<feature type="domain" description="HD" evidence="1">
    <location>
        <begin position="31"/>
        <end position="135"/>
    </location>
</feature>
<keyword evidence="3" id="KW-1185">Reference proteome</keyword>
<gene>
    <name evidence="2" type="ordered locus">RLO149_c039010</name>
</gene>
<dbReference type="Proteomes" id="UP000001353">
    <property type="component" value="Chromosome"/>
</dbReference>
<dbReference type="AlphaFoldDB" id="F7ZDM0"/>
<dbReference type="PANTHER" id="PTHR33594:SF1">
    <property type="entry name" value="HD_PDEASE DOMAIN-CONTAINING PROTEIN"/>
    <property type="match status" value="1"/>
</dbReference>
<organism evidence="2 3">
    <name type="scientific">Roseobacter litoralis (strain ATCC 49566 / DSM 6996 / JCM 21268 / NBRC 15278 / OCh 149)</name>
    <dbReference type="NCBI Taxonomy" id="391595"/>
    <lineage>
        <taxon>Bacteria</taxon>
        <taxon>Pseudomonadati</taxon>
        <taxon>Pseudomonadota</taxon>
        <taxon>Alphaproteobacteria</taxon>
        <taxon>Rhodobacterales</taxon>
        <taxon>Roseobacteraceae</taxon>
        <taxon>Roseobacter</taxon>
    </lineage>
</organism>
<dbReference type="KEGG" id="rli:RLO149_c039010"/>
<dbReference type="Pfam" id="PF01966">
    <property type="entry name" value="HD"/>
    <property type="match status" value="1"/>
</dbReference>
<dbReference type="SMART" id="SM00471">
    <property type="entry name" value="HDc"/>
    <property type="match status" value="1"/>
</dbReference>
<sequence length="222" mass="24662">MNLSSRFAPNETIAEKLLPLVIEVSDDGSHDLSHILRVWRNVQLLREREGGDAAILTAATLLHDYVDVPKTSPLRSSASRMAAEEATKILTDLDWDQSRIQRVAHAIEAHSYSAGIKPVSLEAKILQDADRLDAIGHIGIARCFYVSGRLGRAIYDLENPDASNRDLDDATYSVDHFYTKLLHLSETFQTETGRKLGAERHKVTRDFLTGLLNEVSPEISAS</sequence>
<dbReference type="InterPro" id="IPR006674">
    <property type="entry name" value="HD_domain"/>
</dbReference>
<dbReference type="PROSITE" id="PS51831">
    <property type="entry name" value="HD"/>
    <property type="match status" value="1"/>
</dbReference>
<dbReference type="RefSeq" id="WP_013963687.1">
    <property type="nucleotide sequence ID" value="NC_015730.1"/>
</dbReference>
<evidence type="ECO:0000313" key="3">
    <source>
        <dbReference type="Proteomes" id="UP000001353"/>
    </source>
</evidence>
<dbReference type="HOGENOM" id="CLU_036524_3_0_5"/>
<name>F7ZDM0_ROSLO</name>
<protein>
    <recommendedName>
        <fullName evidence="1">HD domain-containing protein</fullName>
    </recommendedName>
</protein>
<dbReference type="eggNOG" id="COG1418">
    <property type="taxonomic scope" value="Bacteria"/>
</dbReference>
<dbReference type="PANTHER" id="PTHR33594">
    <property type="entry name" value="SUPERFAMILY HYDROLASE, PUTATIVE (AFU_ORTHOLOGUE AFUA_1G03035)-RELATED"/>
    <property type="match status" value="1"/>
</dbReference>
<dbReference type="InterPro" id="IPR003607">
    <property type="entry name" value="HD/PDEase_dom"/>
</dbReference>
<evidence type="ECO:0000313" key="2">
    <source>
        <dbReference type="EMBL" id="AEI95805.1"/>
    </source>
</evidence>
<dbReference type="SUPFAM" id="SSF109604">
    <property type="entry name" value="HD-domain/PDEase-like"/>
    <property type="match status" value="1"/>
</dbReference>
<reference evidence="2 3" key="1">
    <citation type="journal article" date="2011" name="BMC Genomics">
        <title>Comparative genome analysis and genome-guided physiological analysis of Roseobacter litoralis.</title>
        <authorList>
            <person name="Kalhoefer D."/>
            <person name="Thole S."/>
            <person name="Voget S."/>
            <person name="Lehmann R."/>
            <person name="Liesegang H."/>
            <person name="Wollher A."/>
            <person name="Daniel R."/>
            <person name="Simon M."/>
            <person name="Brinkhoff T."/>
        </authorList>
    </citation>
    <scope>NUCLEOTIDE SEQUENCE [LARGE SCALE GENOMIC DNA]</scope>
    <source>
        <strain evidence="3">ATCC 49566 / DSM 6996 / JCM 21268 / NBRC 15278 / OCh 149</strain>
    </source>
</reference>
<evidence type="ECO:0000259" key="1">
    <source>
        <dbReference type="PROSITE" id="PS51831"/>
    </source>
</evidence>
<dbReference type="STRING" id="391595.RLO149_c039010"/>
<proteinExistence type="predicted"/>